<evidence type="ECO:0000256" key="1">
    <source>
        <dbReference type="SAM" id="MobiDB-lite"/>
    </source>
</evidence>
<organism evidence="2 3">
    <name type="scientific">Solanum tuberosum</name>
    <name type="common">Potato</name>
    <dbReference type="NCBI Taxonomy" id="4113"/>
    <lineage>
        <taxon>Eukaryota</taxon>
        <taxon>Viridiplantae</taxon>
        <taxon>Streptophyta</taxon>
        <taxon>Embryophyta</taxon>
        <taxon>Tracheophyta</taxon>
        <taxon>Spermatophyta</taxon>
        <taxon>Magnoliopsida</taxon>
        <taxon>eudicotyledons</taxon>
        <taxon>Gunneridae</taxon>
        <taxon>Pentapetalae</taxon>
        <taxon>asterids</taxon>
        <taxon>lamiids</taxon>
        <taxon>Solanales</taxon>
        <taxon>Solanaceae</taxon>
        <taxon>Solanoideae</taxon>
        <taxon>Solaneae</taxon>
        <taxon>Solanum</taxon>
    </lineage>
</organism>
<sequence length="228" mass="26438">MGDYGCDYKGYGCEDNVDYGGYDDSHDQEPNENESYYSGGEYEKNVEHDSYGEDKEEEGSCGGSYDDVGTCYTSHSQDEGKVKYNTLLYKKYEEHVPKACEDSYSYSCANLYPSRSSVYGYTSSSQSHPRGRREYERCVKGLGTKMIDFPIFKGNTYIDWEWQCEQIFQRHDLVGLERRPLYALGNLKGLALGWWTQEERLRTLQRNTHPLTWEGLKGLMWFKYVPKG</sequence>
<name>A0ABQ7W109_SOLTU</name>
<gene>
    <name evidence="2" type="ORF">KY290_010836</name>
</gene>
<evidence type="ECO:0000313" key="3">
    <source>
        <dbReference type="Proteomes" id="UP000826656"/>
    </source>
</evidence>
<accession>A0ABQ7W109</accession>
<dbReference type="EMBL" id="JAIVGD010000005">
    <property type="protein sequence ID" value="KAH0773699.1"/>
    <property type="molecule type" value="Genomic_DNA"/>
</dbReference>
<feature type="region of interest" description="Disordered" evidence="1">
    <location>
        <begin position="19"/>
        <end position="59"/>
    </location>
</feature>
<keyword evidence="3" id="KW-1185">Reference proteome</keyword>
<comment type="caution">
    <text evidence="2">The sequence shown here is derived from an EMBL/GenBank/DDBJ whole genome shotgun (WGS) entry which is preliminary data.</text>
</comment>
<evidence type="ECO:0000313" key="2">
    <source>
        <dbReference type="EMBL" id="KAH0773699.1"/>
    </source>
</evidence>
<feature type="compositionally biased region" description="Basic and acidic residues" evidence="1">
    <location>
        <begin position="41"/>
        <end position="53"/>
    </location>
</feature>
<reference evidence="2 3" key="1">
    <citation type="journal article" date="2021" name="bioRxiv">
        <title>Chromosome-scale and haplotype-resolved genome assembly of a tetraploid potato cultivar.</title>
        <authorList>
            <person name="Sun H."/>
            <person name="Jiao W.-B."/>
            <person name="Krause K."/>
            <person name="Campoy J.A."/>
            <person name="Goel M."/>
            <person name="Folz-Donahue K."/>
            <person name="Kukat C."/>
            <person name="Huettel B."/>
            <person name="Schneeberger K."/>
        </authorList>
    </citation>
    <scope>NUCLEOTIDE SEQUENCE [LARGE SCALE GENOMIC DNA]</scope>
    <source>
        <strain evidence="2">SolTubOtavaFocal</strain>
        <tissue evidence="2">Leaves</tissue>
    </source>
</reference>
<proteinExistence type="predicted"/>
<protein>
    <submittedName>
        <fullName evidence="2">Uncharacterized protein</fullName>
    </submittedName>
</protein>
<dbReference type="Proteomes" id="UP000826656">
    <property type="component" value="Unassembled WGS sequence"/>
</dbReference>